<organism evidence="7 8">
    <name type="scientific">Carex littledalei</name>
    <dbReference type="NCBI Taxonomy" id="544730"/>
    <lineage>
        <taxon>Eukaryota</taxon>
        <taxon>Viridiplantae</taxon>
        <taxon>Streptophyta</taxon>
        <taxon>Embryophyta</taxon>
        <taxon>Tracheophyta</taxon>
        <taxon>Spermatophyta</taxon>
        <taxon>Magnoliopsida</taxon>
        <taxon>Liliopsida</taxon>
        <taxon>Poales</taxon>
        <taxon>Cyperaceae</taxon>
        <taxon>Cyperoideae</taxon>
        <taxon>Cariceae</taxon>
        <taxon>Carex</taxon>
        <taxon>Carex subgen. Euthyceras</taxon>
    </lineage>
</organism>
<dbReference type="GO" id="GO:0052689">
    <property type="term" value="F:carboxylic ester hydrolase activity"/>
    <property type="evidence" value="ECO:0007669"/>
    <property type="project" value="TreeGrafter"/>
</dbReference>
<dbReference type="SUPFAM" id="SSF53474">
    <property type="entry name" value="alpha/beta-Hydrolases"/>
    <property type="match status" value="2"/>
</dbReference>
<accession>A0A833R6F7</accession>
<feature type="domain" description="Phospholipase/carboxylesterase/thioesterase" evidence="6">
    <location>
        <begin position="293"/>
        <end position="502"/>
    </location>
</feature>
<dbReference type="InterPro" id="IPR050565">
    <property type="entry name" value="LYPA1-2/EST-like"/>
</dbReference>
<dbReference type="GO" id="GO:0006631">
    <property type="term" value="P:fatty acid metabolic process"/>
    <property type="evidence" value="ECO:0007669"/>
    <property type="project" value="UniProtKB-KW"/>
</dbReference>
<evidence type="ECO:0000313" key="8">
    <source>
        <dbReference type="Proteomes" id="UP000623129"/>
    </source>
</evidence>
<evidence type="ECO:0000256" key="1">
    <source>
        <dbReference type="ARBA" id="ARBA00006499"/>
    </source>
</evidence>
<dbReference type="Gene3D" id="3.40.50.1820">
    <property type="entry name" value="alpha/beta hydrolase"/>
    <property type="match status" value="2"/>
</dbReference>
<evidence type="ECO:0000256" key="3">
    <source>
        <dbReference type="ARBA" id="ARBA00022832"/>
    </source>
</evidence>
<keyword evidence="5" id="KW-0812">Transmembrane</keyword>
<feature type="transmembrane region" description="Helical" evidence="5">
    <location>
        <begin position="262"/>
        <end position="284"/>
    </location>
</feature>
<dbReference type="GO" id="GO:0008474">
    <property type="term" value="F:palmitoyl-(protein) hydrolase activity"/>
    <property type="evidence" value="ECO:0007669"/>
    <property type="project" value="TreeGrafter"/>
</dbReference>
<dbReference type="FunFam" id="3.40.50.1820:FF:000232">
    <property type="entry name" value="Probable carboxylesterase SOBER1-like"/>
    <property type="match status" value="1"/>
</dbReference>
<name>A0A833R6F7_9POAL</name>
<sequence length="509" mass="55177">MASNERSFVLWLHGLGDSGTANEPIKDQFTAPALAGTKWAFPTAPSAPVTCNNGAIMNSWFDICDTPITSKSVRGLDDVLESVQRVHAIVDKEISDGTDPKNIFIAGLSQGGAMAIASVLLYPNTLGGGAVFSGFLPFDSSIEDRISPRAKKTPILWCHGKLDTLVPFQAGEDGKHFLHKLGITCKFKEYPGLGHSLDEMELECLEAWLKHQLQKSNKKSYFSTCEEIVLILTISHDIDIDIDMRKRVRSFVQGIVQAQQTLSVSLLLLLLLVAAGLSFFLLAGESDSAPSTDRMARSFVLWLHGLGDSGPANEPTRSFFSSDAAFNLTKWAFPSAPNSPVSCNFGAIMPSWFDIHEIPISSASPKNEKEVIEAVQKVHAIIDKEVQNGISPRNIFVCGFSQGGALTLASVLLYPETLGGGAVFSGWVPFNSTIIEKISPKAKKTPILWSHGMADTTVLFEAGQAGPPFLQQAGMTCEFKAYPDLGHTITSDEINSLKSWIKSRLKSSS</sequence>
<dbReference type="PANTHER" id="PTHR10655:SF17">
    <property type="entry name" value="LYSOPHOSPHOLIPASE-LIKE PROTEIN 1"/>
    <property type="match status" value="1"/>
</dbReference>
<dbReference type="AlphaFoldDB" id="A0A833R6F7"/>
<comment type="similarity">
    <text evidence="1">Belongs to the AB hydrolase superfamily. AB hydrolase 2 family.</text>
</comment>
<keyword evidence="8" id="KW-1185">Reference proteome</keyword>
<dbReference type="PANTHER" id="PTHR10655">
    <property type="entry name" value="LYSOPHOSPHOLIPASE-RELATED"/>
    <property type="match status" value="1"/>
</dbReference>
<reference evidence="7" key="1">
    <citation type="submission" date="2020-01" db="EMBL/GenBank/DDBJ databases">
        <title>Genome sequence of Kobresia littledalei, the first chromosome-level genome in the family Cyperaceae.</title>
        <authorList>
            <person name="Qu G."/>
        </authorList>
    </citation>
    <scope>NUCLEOTIDE SEQUENCE</scope>
    <source>
        <strain evidence="7">C.B.Clarke</strain>
        <tissue evidence="7">Leaf</tissue>
    </source>
</reference>
<keyword evidence="5" id="KW-0472">Membrane</keyword>
<gene>
    <name evidence="7" type="ORF">FCM35_KLT19654</name>
</gene>
<evidence type="ECO:0000256" key="4">
    <source>
        <dbReference type="ARBA" id="ARBA00023098"/>
    </source>
</evidence>
<feature type="domain" description="Phospholipase/carboxylesterase/thioesterase" evidence="6">
    <location>
        <begin position="4"/>
        <end position="210"/>
    </location>
</feature>
<proteinExistence type="inferred from homology"/>
<evidence type="ECO:0000256" key="2">
    <source>
        <dbReference type="ARBA" id="ARBA00022801"/>
    </source>
</evidence>
<evidence type="ECO:0000313" key="7">
    <source>
        <dbReference type="EMBL" id="KAF3335147.1"/>
    </source>
</evidence>
<dbReference type="OrthoDB" id="2418081at2759"/>
<comment type="caution">
    <text evidence="7">The sequence shown here is derived from an EMBL/GenBank/DDBJ whole genome shotgun (WGS) entry which is preliminary data.</text>
</comment>
<keyword evidence="3" id="KW-0276">Fatty acid metabolism</keyword>
<keyword evidence="4" id="KW-0443">Lipid metabolism</keyword>
<dbReference type="Pfam" id="PF02230">
    <property type="entry name" value="Abhydrolase_2"/>
    <property type="match status" value="2"/>
</dbReference>
<protein>
    <recommendedName>
        <fullName evidence="6">Phospholipase/carboxylesterase/thioesterase domain-containing protein</fullName>
    </recommendedName>
</protein>
<keyword evidence="5" id="KW-1133">Transmembrane helix</keyword>
<dbReference type="InterPro" id="IPR003140">
    <property type="entry name" value="PLipase/COase/thioEstase"/>
</dbReference>
<dbReference type="InterPro" id="IPR029058">
    <property type="entry name" value="AB_hydrolase_fold"/>
</dbReference>
<dbReference type="Proteomes" id="UP000623129">
    <property type="component" value="Unassembled WGS sequence"/>
</dbReference>
<keyword evidence="2" id="KW-0378">Hydrolase</keyword>
<evidence type="ECO:0000259" key="6">
    <source>
        <dbReference type="Pfam" id="PF02230"/>
    </source>
</evidence>
<dbReference type="GO" id="GO:0005737">
    <property type="term" value="C:cytoplasm"/>
    <property type="evidence" value="ECO:0007669"/>
    <property type="project" value="TreeGrafter"/>
</dbReference>
<evidence type="ECO:0000256" key="5">
    <source>
        <dbReference type="SAM" id="Phobius"/>
    </source>
</evidence>
<dbReference type="EMBL" id="SWLB01000008">
    <property type="protein sequence ID" value="KAF3335147.1"/>
    <property type="molecule type" value="Genomic_DNA"/>
</dbReference>